<dbReference type="EMBL" id="JAGGKI010000003">
    <property type="protein sequence ID" value="MBP1892091.1"/>
    <property type="molecule type" value="Genomic_DNA"/>
</dbReference>
<dbReference type="SUPFAM" id="SSF69118">
    <property type="entry name" value="AhpD-like"/>
    <property type="match status" value="1"/>
</dbReference>
<sequence length="144" mass="16377">MEKWKEGMTLARISYSKSGDTPFQQLLGHNEDIRAQWVELEEAFYRSGRLSQELKEQVRRTLAFGNGCKYCQAKGKPSISHEDSRISLAVAFADLFLNHRDSINQNTFNVLRSEFSEPEIAELCSFVCFTTASQTFGAVMDLQP</sequence>
<evidence type="ECO:0000313" key="1">
    <source>
        <dbReference type="EMBL" id="MBP1892091.1"/>
    </source>
</evidence>
<keyword evidence="2" id="KW-1185">Reference proteome</keyword>
<name>A0ABS4F773_9BACL</name>
<dbReference type="RefSeq" id="WP_007127464.1">
    <property type="nucleotide sequence ID" value="NZ_BOSA01000002.1"/>
</dbReference>
<dbReference type="InterPro" id="IPR029032">
    <property type="entry name" value="AhpD-like"/>
</dbReference>
<accession>A0ABS4F773</accession>
<evidence type="ECO:0000313" key="2">
    <source>
        <dbReference type="Proteomes" id="UP000706926"/>
    </source>
</evidence>
<comment type="caution">
    <text evidence="1">The sequence shown here is derived from an EMBL/GenBank/DDBJ whole genome shotgun (WGS) entry which is preliminary data.</text>
</comment>
<dbReference type="Proteomes" id="UP000706926">
    <property type="component" value="Unassembled WGS sequence"/>
</dbReference>
<dbReference type="GeneID" id="95403201"/>
<organism evidence="1 2">
    <name type="scientific">Paenibacillus lactis</name>
    <dbReference type="NCBI Taxonomy" id="228574"/>
    <lineage>
        <taxon>Bacteria</taxon>
        <taxon>Bacillati</taxon>
        <taxon>Bacillota</taxon>
        <taxon>Bacilli</taxon>
        <taxon>Bacillales</taxon>
        <taxon>Paenibacillaceae</taxon>
        <taxon>Paenibacillus</taxon>
    </lineage>
</organism>
<proteinExistence type="predicted"/>
<gene>
    <name evidence="1" type="ORF">J2Z18_001167</name>
</gene>
<protein>
    <submittedName>
        <fullName evidence="1">Alkylhydroperoxidase family enzyme</fullName>
    </submittedName>
</protein>
<reference evidence="1 2" key="1">
    <citation type="submission" date="2021-03" db="EMBL/GenBank/DDBJ databases">
        <title>Genomic Encyclopedia of Type Strains, Phase IV (KMG-IV): sequencing the most valuable type-strain genomes for metagenomic binning, comparative biology and taxonomic classification.</title>
        <authorList>
            <person name="Goeker M."/>
        </authorList>
    </citation>
    <scope>NUCLEOTIDE SEQUENCE [LARGE SCALE GENOMIC DNA]</scope>
    <source>
        <strain evidence="1 2">DSM 15596</strain>
    </source>
</reference>
<dbReference type="Gene3D" id="1.20.1290.10">
    <property type="entry name" value="AhpD-like"/>
    <property type="match status" value="2"/>
</dbReference>